<dbReference type="InterPro" id="IPR036388">
    <property type="entry name" value="WH-like_DNA-bd_sf"/>
</dbReference>
<dbReference type="RefSeq" id="WP_100345565.1">
    <property type="nucleotide sequence ID" value="NZ_PGFB01000005.1"/>
</dbReference>
<reference evidence="2 3" key="1">
    <citation type="submission" date="2017-11" db="EMBL/GenBank/DDBJ databases">
        <title>Genomic Encyclopedia of Archaeal and Bacterial Type Strains, Phase II (KMG-II): From Individual Species to Whole Genera.</title>
        <authorList>
            <person name="Goeker M."/>
        </authorList>
    </citation>
    <scope>NUCLEOTIDE SEQUENCE [LARGE SCALE GENOMIC DNA]</scope>
    <source>
        <strain evidence="2 3">DSM 25625</strain>
    </source>
</reference>
<name>A0A2M9BBV4_9MICO</name>
<evidence type="ECO:0000259" key="1">
    <source>
        <dbReference type="Pfam" id="PF03551"/>
    </source>
</evidence>
<comment type="caution">
    <text evidence="2">The sequence shown here is derived from an EMBL/GenBank/DDBJ whole genome shotgun (WGS) entry which is preliminary data.</text>
</comment>
<dbReference type="InterPro" id="IPR052509">
    <property type="entry name" value="Metal_resp_DNA-bind_regulator"/>
</dbReference>
<dbReference type="Gene3D" id="1.10.10.10">
    <property type="entry name" value="Winged helix-like DNA-binding domain superfamily/Winged helix DNA-binding domain"/>
    <property type="match status" value="1"/>
</dbReference>
<keyword evidence="3" id="KW-1185">Reference proteome</keyword>
<dbReference type="Pfam" id="PF03551">
    <property type="entry name" value="PadR"/>
    <property type="match status" value="1"/>
</dbReference>
<evidence type="ECO:0000313" key="3">
    <source>
        <dbReference type="Proteomes" id="UP000230161"/>
    </source>
</evidence>
<dbReference type="InterPro" id="IPR005149">
    <property type="entry name" value="Tscrpt_reg_PadR_N"/>
</dbReference>
<sequence>MSADWPGEWLRGVLETMVLSIVSERDSYGYLIASRLDEAGLGAVKGGTLYPLLNRLESDGALASEWRRGDGGPGRKFYALTGHGQQRLERQRAQWALFAELSSAVIDGRTRS</sequence>
<accession>A0A2M9BBV4</accession>
<dbReference type="SUPFAM" id="SSF46785">
    <property type="entry name" value="Winged helix' DNA-binding domain"/>
    <property type="match status" value="1"/>
</dbReference>
<evidence type="ECO:0000313" key="2">
    <source>
        <dbReference type="EMBL" id="PJJ55426.1"/>
    </source>
</evidence>
<dbReference type="PANTHER" id="PTHR33169">
    <property type="entry name" value="PADR-FAMILY TRANSCRIPTIONAL REGULATOR"/>
    <property type="match status" value="1"/>
</dbReference>
<protein>
    <submittedName>
        <fullName evidence="2">PadR family transcriptional regulator PadR</fullName>
    </submittedName>
</protein>
<dbReference type="InterPro" id="IPR036390">
    <property type="entry name" value="WH_DNA-bd_sf"/>
</dbReference>
<dbReference type="PANTHER" id="PTHR33169:SF14">
    <property type="entry name" value="TRANSCRIPTIONAL REGULATOR RV3488"/>
    <property type="match status" value="1"/>
</dbReference>
<dbReference type="EMBL" id="PGFB01000005">
    <property type="protein sequence ID" value="PJJ55426.1"/>
    <property type="molecule type" value="Genomic_DNA"/>
</dbReference>
<dbReference type="AlphaFoldDB" id="A0A2M9BBV4"/>
<gene>
    <name evidence="2" type="ORF">CLV54_2769</name>
</gene>
<dbReference type="OrthoDB" id="122286at2"/>
<proteinExistence type="predicted"/>
<dbReference type="Proteomes" id="UP000230161">
    <property type="component" value="Unassembled WGS sequence"/>
</dbReference>
<feature type="domain" description="Transcription regulator PadR N-terminal" evidence="1">
    <location>
        <begin position="18"/>
        <end position="89"/>
    </location>
</feature>
<organism evidence="2 3">
    <name type="scientific">Compostimonas suwonensis</name>
    <dbReference type="NCBI Taxonomy" id="1048394"/>
    <lineage>
        <taxon>Bacteria</taxon>
        <taxon>Bacillati</taxon>
        <taxon>Actinomycetota</taxon>
        <taxon>Actinomycetes</taxon>
        <taxon>Micrococcales</taxon>
        <taxon>Microbacteriaceae</taxon>
        <taxon>Compostimonas</taxon>
    </lineage>
</organism>